<dbReference type="AlphaFoldDB" id="M6WJR3"/>
<reference evidence="2 3" key="1">
    <citation type="submission" date="2013-01" db="EMBL/GenBank/DDBJ databases">
        <authorList>
            <person name="Harkins D.M."/>
            <person name="Durkin A.S."/>
            <person name="Brinkac L.M."/>
            <person name="Haft D.H."/>
            <person name="Selengut J.D."/>
            <person name="Sanka R."/>
            <person name="DePew J."/>
            <person name="Purushe J."/>
            <person name="Picardeau M."/>
            <person name="Werts C."/>
            <person name="Goarant C."/>
            <person name="Vinetz J.M."/>
            <person name="Sutton G.G."/>
            <person name="Nierman W.C."/>
            <person name="Fouts D.E."/>
        </authorList>
    </citation>
    <scope>NUCLEOTIDE SEQUENCE [LARGE SCALE GENOMIC DNA]</scope>
    <source>
        <strain evidence="2 3">200901868</strain>
    </source>
</reference>
<proteinExistence type="predicted"/>
<keyword evidence="1" id="KW-0812">Transmembrane</keyword>
<sequence>MEKGRRAFSIDKGRIESAKSDQDFYVLVFTGGSFYIFGNYLRIS</sequence>
<dbReference type="EMBL" id="AKWF02000089">
    <property type="protein sequence ID" value="EMO61993.1"/>
    <property type="molecule type" value="Genomic_DNA"/>
</dbReference>
<accession>M6WJR3</accession>
<name>M6WJR3_LEPBO</name>
<protein>
    <submittedName>
        <fullName evidence="2">Uncharacterized protein</fullName>
    </submittedName>
</protein>
<feature type="transmembrane region" description="Helical" evidence="1">
    <location>
        <begin position="24"/>
        <end position="43"/>
    </location>
</feature>
<evidence type="ECO:0000313" key="3">
    <source>
        <dbReference type="Proteomes" id="UP000012159"/>
    </source>
</evidence>
<organism evidence="2 3">
    <name type="scientific">Leptospira borgpetersenii serovar Pomona str. 200901868</name>
    <dbReference type="NCBI Taxonomy" id="1192866"/>
    <lineage>
        <taxon>Bacteria</taxon>
        <taxon>Pseudomonadati</taxon>
        <taxon>Spirochaetota</taxon>
        <taxon>Spirochaetia</taxon>
        <taxon>Leptospirales</taxon>
        <taxon>Leptospiraceae</taxon>
        <taxon>Leptospira</taxon>
    </lineage>
</organism>
<evidence type="ECO:0000313" key="2">
    <source>
        <dbReference type="EMBL" id="EMO61993.1"/>
    </source>
</evidence>
<dbReference type="STRING" id="1192866.LEP1GSC133_2447"/>
<keyword evidence="1" id="KW-1133">Transmembrane helix</keyword>
<evidence type="ECO:0000256" key="1">
    <source>
        <dbReference type="SAM" id="Phobius"/>
    </source>
</evidence>
<gene>
    <name evidence="2" type="ORF">LEP1GSC133_2447</name>
</gene>
<keyword evidence="1" id="KW-0472">Membrane</keyword>
<dbReference type="Proteomes" id="UP000012159">
    <property type="component" value="Unassembled WGS sequence"/>
</dbReference>
<comment type="caution">
    <text evidence="2">The sequence shown here is derived from an EMBL/GenBank/DDBJ whole genome shotgun (WGS) entry which is preliminary data.</text>
</comment>